<keyword evidence="1" id="KW-1133">Transmembrane helix</keyword>
<keyword evidence="3" id="KW-1185">Reference proteome</keyword>
<comment type="caution">
    <text evidence="2">The sequence shown here is derived from an EMBL/GenBank/DDBJ whole genome shotgun (WGS) entry which is preliminary data.</text>
</comment>
<sequence length="65" mass="6663">MLAGCLGGVVASVGLVMTNLGSLRDLMMHTQGGWLAFALLTFGMVVTFGSAAIGGAIMSIQYPKE</sequence>
<accession>A0A2S6N081</accession>
<protein>
    <recommendedName>
        <fullName evidence="4">MotA/TolQ/ExbB proton channel domain-containing protein</fullName>
    </recommendedName>
</protein>
<evidence type="ECO:0000313" key="3">
    <source>
        <dbReference type="Proteomes" id="UP000239724"/>
    </source>
</evidence>
<keyword evidence="1" id="KW-0812">Transmembrane</keyword>
<proteinExistence type="predicted"/>
<reference evidence="2 3" key="1">
    <citation type="journal article" date="2018" name="Arch. Microbiol.">
        <title>New insights into the metabolic potential of the phototrophic purple bacterium Rhodopila globiformis DSM 161(T) from its draft genome sequence and evidence for a vanadium-dependent nitrogenase.</title>
        <authorList>
            <person name="Imhoff J.F."/>
            <person name="Rahn T."/>
            <person name="Kunzel S."/>
            <person name="Neulinger S.C."/>
        </authorList>
    </citation>
    <scope>NUCLEOTIDE SEQUENCE [LARGE SCALE GENOMIC DNA]</scope>
    <source>
        <strain evidence="2 3">DSM 161</strain>
    </source>
</reference>
<dbReference type="Proteomes" id="UP000239724">
    <property type="component" value="Unassembled WGS sequence"/>
</dbReference>
<gene>
    <name evidence="2" type="ORF">CCS01_25495</name>
</gene>
<feature type="transmembrane region" description="Helical" evidence="1">
    <location>
        <begin position="34"/>
        <end position="60"/>
    </location>
</feature>
<evidence type="ECO:0008006" key="4">
    <source>
        <dbReference type="Google" id="ProtNLM"/>
    </source>
</evidence>
<evidence type="ECO:0000313" key="2">
    <source>
        <dbReference type="EMBL" id="PPQ28024.1"/>
    </source>
</evidence>
<keyword evidence="1" id="KW-0472">Membrane</keyword>
<name>A0A2S6N081_RHOGL</name>
<organism evidence="2 3">
    <name type="scientific">Rhodopila globiformis</name>
    <name type="common">Rhodopseudomonas globiformis</name>
    <dbReference type="NCBI Taxonomy" id="1071"/>
    <lineage>
        <taxon>Bacteria</taxon>
        <taxon>Pseudomonadati</taxon>
        <taxon>Pseudomonadota</taxon>
        <taxon>Alphaproteobacteria</taxon>
        <taxon>Acetobacterales</taxon>
        <taxon>Acetobacteraceae</taxon>
        <taxon>Rhodopila</taxon>
    </lineage>
</organism>
<dbReference type="AlphaFoldDB" id="A0A2S6N081"/>
<dbReference type="EMBL" id="NHRY01000250">
    <property type="protein sequence ID" value="PPQ28024.1"/>
    <property type="molecule type" value="Genomic_DNA"/>
</dbReference>
<evidence type="ECO:0000256" key="1">
    <source>
        <dbReference type="SAM" id="Phobius"/>
    </source>
</evidence>